<dbReference type="Proteomes" id="UP000219111">
    <property type="component" value="Unassembled WGS sequence"/>
</dbReference>
<organism evidence="4 5">
    <name type="scientific">Rhodobacter maris</name>
    <dbReference type="NCBI Taxonomy" id="446682"/>
    <lineage>
        <taxon>Bacteria</taxon>
        <taxon>Pseudomonadati</taxon>
        <taxon>Pseudomonadota</taxon>
        <taxon>Alphaproteobacteria</taxon>
        <taxon>Rhodobacterales</taxon>
        <taxon>Rhodobacter group</taxon>
        <taxon>Rhodobacter</taxon>
    </lineage>
</organism>
<evidence type="ECO:0000256" key="2">
    <source>
        <dbReference type="ARBA" id="ARBA00023231"/>
    </source>
</evidence>
<dbReference type="InterPro" id="IPR034169">
    <property type="entry name" value="NifX-like"/>
</dbReference>
<dbReference type="AlphaFoldDB" id="A0A285SPG1"/>
<sequence length="161" mass="17426">MSRTLRLVEPEAGPAPGEKPLRVAIASNDLETLDAHFGSASKIVVFDIWRTGARFVEVHEFSNATEQSGKHDDIDDRIAPKVEALTGCALVFALAIGGPSAARVVKIGCHPIKRKEPEPITAVIAQVQEMLSGSPPPFLRKILGTYHKPDFAADFDEEENA</sequence>
<evidence type="ECO:0000259" key="3">
    <source>
        <dbReference type="Pfam" id="PF02579"/>
    </source>
</evidence>
<dbReference type="SUPFAM" id="SSF53146">
    <property type="entry name" value="Nitrogenase accessory factor-like"/>
    <property type="match status" value="1"/>
</dbReference>
<feature type="domain" description="Dinitrogenase iron-molybdenum cofactor biosynthesis" evidence="3">
    <location>
        <begin position="31"/>
        <end position="128"/>
    </location>
</feature>
<dbReference type="NCBIfam" id="TIGR02663">
    <property type="entry name" value="nifX"/>
    <property type="match status" value="1"/>
</dbReference>
<keyword evidence="5" id="KW-1185">Reference proteome</keyword>
<comment type="similarity">
    <text evidence="1">Belongs to the NifX/NifY family.</text>
</comment>
<name>A0A285SPG1_9RHOB</name>
<evidence type="ECO:0000256" key="1">
    <source>
        <dbReference type="ARBA" id="ARBA00010285"/>
    </source>
</evidence>
<dbReference type="EMBL" id="OBMT01000006">
    <property type="protein sequence ID" value="SOC07888.1"/>
    <property type="molecule type" value="Genomic_DNA"/>
</dbReference>
<dbReference type="Gene3D" id="3.30.420.130">
    <property type="entry name" value="Dinitrogenase iron-molybdenum cofactor biosynthesis domain"/>
    <property type="match status" value="1"/>
</dbReference>
<keyword evidence="2" id="KW-0535">Nitrogen fixation</keyword>
<accession>A0A285SPG1</accession>
<reference evidence="5" key="1">
    <citation type="submission" date="2017-08" db="EMBL/GenBank/DDBJ databases">
        <authorList>
            <person name="Varghese N."/>
            <person name="Submissions S."/>
        </authorList>
    </citation>
    <scope>NUCLEOTIDE SEQUENCE [LARGE SCALE GENOMIC DNA]</scope>
    <source>
        <strain evidence="5">JA276</strain>
    </source>
</reference>
<dbReference type="PANTHER" id="PTHR33937">
    <property type="entry name" value="IRON-MOLYBDENUM PROTEIN-RELATED-RELATED"/>
    <property type="match status" value="1"/>
</dbReference>
<dbReference type="InterPro" id="IPR051840">
    <property type="entry name" value="NifX/NifY_domain"/>
</dbReference>
<dbReference type="Pfam" id="PF02579">
    <property type="entry name" value="Nitro_FeMo-Co"/>
    <property type="match status" value="1"/>
</dbReference>
<dbReference type="PANTHER" id="PTHR33937:SF1">
    <property type="entry name" value="IRON-MOLIBDENUM COFACTOR PROCESSING PROTEIN"/>
    <property type="match status" value="1"/>
</dbReference>
<dbReference type="CDD" id="cd00853">
    <property type="entry name" value="NifX"/>
    <property type="match status" value="1"/>
</dbReference>
<dbReference type="OrthoDB" id="9797941at2"/>
<dbReference type="GO" id="GO:0009399">
    <property type="term" value="P:nitrogen fixation"/>
    <property type="evidence" value="ECO:0007669"/>
    <property type="project" value="InterPro"/>
</dbReference>
<dbReference type="GO" id="GO:0051540">
    <property type="term" value="F:metal cluster binding"/>
    <property type="evidence" value="ECO:0007669"/>
    <property type="project" value="InterPro"/>
</dbReference>
<gene>
    <name evidence="4" type="ORF">SAMN05877831_10687</name>
</gene>
<evidence type="ECO:0000313" key="4">
    <source>
        <dbReference type="EMBL" id="SOC07888.1"/>
    </source>
</evidence>
<dbReference type="InterPro" id="IPR036105">
    <property type="entry name" value="DiNase_FeMo-co_biosyn_sf"/>
</dbReference>
<proteinExistence type="inferred from homology"/>
<evidence type="ECO:0000313" key="5">
    <source>
        <dbReference type="Proteomes" id="UP000219111"/>
    </source>
</evidence>
<dbReference type="RefSeq" id="WP_097070048.1">
    <property type="nucleotide sequence ID" value="NZ_OBMT01000006.1"/>
</dbReference>
<dbReference type="InterPro" id="IPR013480">
    <property type="entry name" value="NifX"/>
</dbReference>
<protein>
    <submittedName>
        <fullName evidence="4">Nitrogen fixation protein NifX</fullName>
    </submittedName>
</protein>
<dbReference type="InterPro" id="IPR003731">
    <property type="entry name" value="Di-Nase_FeMo-co_biosynth"/>
</dbReference>